<dbReference type="GO" id="GO:0006779">
    <property type="term" value="P:porphyrin-containing compound biosynthetic process"/>
    <property type="evidence" value="ECO:0007669"/>
    <property type="project" value="InterPro"/>
</dbReference>
<comment type="caution">
    <text evidence="2">The sequence shown here is derived from an EMBL/GenBank/DDBJ whole genome shotgun (WGS) entry which is preliminary data.</text>
</comment>
<evidence type="ECO:0000313" key="3">
    <source>
        <dbReference type="Proteomes" id="UP000769766"/>
    </source>
</evidence>
<feature type="domain" description="Uroporphyrinogen decarboxylase (URO-D)" evidence="1">
    <location>
        <begin position="4"/>
        <end position="195"/>
    </location>
</feature>
<dbReference type="AlphaFoldDB" id="A0A932G213"/>
<dbReference type="Pfam" id="PF01208">
    <property type="entry name" value="URO-D"/>
    <property type="match status" value="1"/>
</dbReference>
<dbReference type="InterPro" id="IPR000257">
    <property type="entry name" value="Uroporphyrinogen_deCOase"/>
</dbReference>
<dbReference type="EMBL" id="JACPRF010000400">
    <property type="protein sequence ID" value="MBI2877810.1"/>
    <property type="molecule type" value="Genomic_DNA"/>
</dbReference>
<evidence type="ECO:0000313" key="2">
    <source>
        <dbReference type="EMBL" id="MBI2877810.1"/>
    </source>
</evidence>
<dbReference type="Proteomes" id="UP000769766">
    <property type="component" value="Unassembled WGS sequence"/>
</dbReference>
<reference evidence="2" key="1">
    <citation type="submission" date="2020-07" db="EMBL/GenBank/DDBJ databases">
        <title>Huge and variable diversity of episymbiotic CPR bacteria and DPANN archaea in groundwater ecosystems.</title>
        <authorList>
            <person name="He C.Y."/>
            <person name="Keren R."/>
            <person name="Whittaker M."/>
            <person name="Farag I.F."/>
            <person name="Doudna J."/>
            <person name="Cate J.H.D."/>
            <person name="Banfield J.F."/>
        </authorList>
    </citation>
    <scope>NUCLEOTIDE SEQUENCE</scope>
    <source>
        <strain evidence="2">NC_groundwater_672_Ag_B-0.1um_62_36</strain>
    </source>
</reference>
<dbReference type="InterPro" id="IPR052024">
    <property type="entry name" value="Methanogen_methyltrans"/>
</dbReference>
<proteinExistence type="predicted"/>
<evidence type="ECO:0000259" key="1">
    <source>
        <dbReference type="Pfam" id="PF01208"/>
    </source>
</evidence>
<dbReference type="Gene3D" id="3.20.20.210">
    <property type="match status" value="1"/>
</dbReference>
<dbReference type="SUPFAM" id="SSF51726">
    <property type="entry name" value="UROD/MetE-like"/>
    <property type="match status" value="1"/>
</dbReference>
<gene>
    <name evidence="2" type="ORF">HYY20_13125</name>
</gene>
<dbReference type="PANTHER" id="PTHR47099">
    <property type="entry name" value="METHYLCOBAMIDE:COM METHYLTRANSFERASE MTBA"/>
    <property type="match status" value="1"/>
</dbReference>
<dbReference type="GO" id="GO:0004853">
    <property type="term" value="F:uroporphyrinogen decarboxylase activity"/>
    <property type="evidence" value="ECO:0007669"/>
    <property type="project" value="InterPro"/>
</dbReference>
<sequence length="224" mass="24911">MDAKKLFQALFSQQELPRPFYLPLACSLAAKLRQASLPELFSNPTLYANALRDAQRLFGFDALVTSFDPTLEAEALGGEIQWESLDRSPRVIAHPLAEGRAPADLEPQWETRGRLSVVLEVTKRLVMLLSKEVPILGAITGPFTLARQLQGDSFLPEIAADSPRSHELLDFIGRCHARLARRYAELKVDGLLLIEDQFDSLTGPSIQRLSPILQSLANLLDYFG</sequence>
<protein>
    <recommendedName>
        <fullName evidence="1">Uroporphyrinogen decarboxylase (URO-D) domain-containing protein</fullName>
    </recommendedName>
</protein>
<dbReference type="PANTHER" id="PTHR47099:SF1">
    <property type="entry name" value="METHYLCOBAMIDE:COM METHYLTRANSFERASE MTBA"/>
    <property type="match status" value="1"/>
</dbReference>
<feature type="non-terminal residue" evidence="2">
    <location>
        <position position="224"/>
    </location>
</feature>
<name>A0A932G213_UNCTE</name>
<accession>A0A932G213</accession>
<dbReference type="InterPro" id="IPR038071">
    <property type="entry name" value="UROD/MetE-like_sf"/>
</dbReference>
<organism evidence="2 3">
    <name type="scientific">Tectimicrobiota bacterium</name>
    <dbReference type="NCBI Taxonomy" id="2528274"/>
    <lineage>
        <taxon>Bacteria</taxon>
        <taxon>Pseudomonadati</taxon>
        <taxon>Nitrospinota/Tectimicrobiota group</taxon>
        <taxon>Candidatus Tectimicrobiota</taxon>
    </lineage>
</organism>